<feature type="domain" description="Thiolase N-terminal" evidence="6">
    <location>
        <begin position="15"/>
        <end position="265"/>
    </location>
</feature>
<dbReference type="Gene3D" id="3.40.47.10">
    <property type="match status" value="1"/>
</dbReference>
<dbReference type="PANTHER" id="PTHR18919:SF107">
    <property type="entry name" value="ACETYL-COA ACETYLTRANSFERASE, CYTOSOLIC"/>
    <property type="match status" value="1"/>
</dbReference>
<dbReference type="Proteomes" id="UP000031971">
    <property type="component" value="Unassembled WGS sequence"/>
</dbReference>
<accession>A0A0C2YUS4</accession>
<dbReference type="InterPro" id="IPR020616">
    <property type="entry name" value="Thiolase_N"/>
</dbReference>
<comment type="caution">
    <text evidence="8">The sequence shown here is derived from an EMBL/GenBank/DDBJ whole genome shotgun (WGS) entry which is preliminary data.</text>
</comment>
<dbReference type="InterPro" id="IPR002155">
    <property type="entry name" value="Thiolase"/>
</dbReference>
<evidence type="ECO:0000256" key="3">
    <source>
        <dbReference type="ARBA" id="ARBA00023315"/>
    </source>
</evidence>
<dbReference type="CDD" id="cd00751">
    <property type="entry name" value="thiolase"/>
    <property type="match status" value="1"/>
</dbReference>
<dbReference type="PIRSF" id="PIRSF000429">
    <property type="entry name" value="Ac-CoA_Ac_transf"/>
    <property type="match status" value="1"/>
</dbReference>
<keyword evidence="2 5" id="KW-0808">Transferase</keyword>
<dbReference type="OrthoDB" id="9764638at2"/>
<dbReference type="EMBL" id="JXSL01000028">
    <property type="protein sequence ID" value="KIL98450.1"/>
    <property type="molecule type" value="Genomic_DNA"/>
</dbReference>
<feature type="active site" description="Proton acceptor" evidence="4">
    <location>
        <position position="385"/>
    </location>
</feature>
<feature type="active site" description="Proton acceptor" evidence="4">
    <location>
        <position position="355"/>
    </location>
</feature>
<evidence type="ECO:0000259" key="7">
    <source>
        <dbReference type="Pfam" id="PF02803"/>
    </source>
</evidence>
<name>A0A0C2YUS4_PARME</name>
<keyword evidence="3 5" id="KW-0012">Acyltransferase</keyword>
<dbReference type="InterPro" id="IPR016039">
    <property type="entry name" value="Thiolase-like"/>
</dbReference>
<dbReference type="Pfam" id="PF02803">
    <property type="entry name" value="Thiolase_C"/>
    <property type="match status" value="1"/>
</dbReference>
<sequence>MSYNVEIPYGCYWSTPFARWQGAYANLHSMEFAAHVAKAELAKRQIPASVFDAAVMGISVPQKHSFFGTPWLASMLGAGQVGGPTISQACATGVRCLQVATQEVNDGIAGVSLVLTLDRTSNGPHVFYPKPAAPGGTGDSENWVMDNFGFDPVTTKSMLVTAENTAREFGLNTQEQHDLVLYRQEQYAAATANDSAFLKRFMTLPFDVPTPNFKKVAGTLDGDEGVTISTAEGLAKLKPVLPDGTITFGCQTHPADGNAALIVANPDKARELSKNKAIRVRILGFGQKRVEPAYMPKAPAPAAQAALKQAGISLSQVSVIKLHNPFTANDFAFARALEIDVKSFNNFGSSLLWGHPQSPMGTRGIIEVIEELALKGGGYGLFSGCAAGDSAMAVVLQVTDA</sequence>
<dbReference type="RefSeq" id="WP_009869493.1">
    <property type="nucleotide sequence ID" value="NZ_JXSL01000028.1"/>
</dbReference>
<feature type="active site" description="Acyl-thioester intermediate" evidence="4">
    <location>
        <position position="90"/>
    </location>
</feature>
<evidence type="ECO:0000256" key="4">
    <source>
        <dbReference type="PIRSR" id="PIRSR000429-1"/>
    </source>
</evidence>
<evidence type="ECO:0000259" key="6">
    <source>
        <dbReference type="Pfam" id="PF00108"/>
    </source>
</evidence>
<evidence type="ECO:0000256" key="1">
    <source>
        <dbReference type="ARBA" id="ARBA00010982"/>
    </source>
</evidence>
<evidence type="ECO:0000256" key="2">
    <source>
        <dbReference type="ARBA" id="ARBA00022679"/>
    </source>
</evidence>
<dbReference type="Pfam" id="PF00108">
    <property type="entry name" value="Thiolase_N"/>
    <property type="match status" value="1"/>
</dbReference>
<comment type="similarity">
    <text evidence="1 5">Belongs to the thiolase-like superfamily. Thiolase family.</text>
</comment>
<protein>
    <submittedName>
        <fullName evidence="8">Acetyl-CoA acetyltransferase</fullName>
    </submittedName>
</protein>
<evidence type="ECO:0000256" key="5">
    <source>
        <dbReference type="RuleBase" id="RU003557"/>
    </source>
</evidence>
<dbReference type="GO" id="GO:0003988">
    <property type="term" value="F:acetyl-CoA C-acyltransferase activity"/>
    <property type="evidence" value="ECO:0007669"/>
    <property type="project" value="UniProtKB-ARBA"/>
</dbReference>
<gene>
    <name evidence="8" type="ORF">CCC_03733</name>
</gene>
<evidence type="ECO:0000313" key="8">
    <source>
        <dbReference type="EMBL" id="KIL98450.1"/>
    </source>
</evidence>
<dbReference type="SUPFAM" id="SSF53901">
    <property type="entry name" value="Thiolase-like"/>
    <property type="match status" value="1"/>
</dbReference>
<dbReference type="InterPro" id="IPR020617">
    <property type="entry name" value="Thiolase_C"/>
</dbReference>
<dbReference type="AlphaFoldDB" id="A0A0C2YUS4"/>
<dbReference type="PANTHER" id="PTHR18919">
    <property type="entry name" value="ACETYL-COA C-ACYLTRANSFERASE"/>
    <property type="match status" value="1"/>
</dbReference>
<feature type="domain" description="Thiolase C-terminal" evidence="7">
    <location>
        <begin position="279"/>
        <end position="397"/>
    </location>
</feature>
<reference evidence="8 9" key="1">
    <citation type="submission" date="2015-01" db="EMBL/GenBank/DDBJ databases">
        <title>Genome Sequence of Magnetospirillum magnetotacticum Strain MS-1.</title>
        <authorList>
            <person name="Marinov G.K."/>
            <person name="Smalley M.D."/>
            <person name="DeSalvo G."/>
        </authorList>
    </citation>
    <scope>NUCLEOTIDE SEQUENCE [LARGE SCALE GENOMIC DNA]</scope>
    <source>
        <strain evidence="8 9">MS-1</strain>
    </source>
</reference>
<evidence type="ECO:0000313" key="9">
    <source>
        <dbReference type="Proteomes" id="UP000031971"/>
    </source>
</evidence>
<dbReference type="STRING" id="272627.CCC_03733"/>
<proteinExistence type="inferred from homology"/>
<keyword evidence="9" id="KW-1185">Reference proteome</keyword>
<organism evidence="8 9">
    <name type="scientific">Paramagnetospirillum magnetotacticum MS-1</name>
    <dbReference type="NCBI Taxonomy" id="272627"/>
    <lineage>
        <taxon>Bacteria</taxon>
        <taxon>Pseudomonadati</taxon>
        <taxon>Pseudomonadota</taxon>
        <taxon>Alphaproteobacteria</taxon>
        <taxon>Rhodospirillales</taxon>
        <taxon>Magnetospirillaceae</taxon>
        <taxon>Paramagnetospirillum</taxon>
    </lineage>
</organism>